<organism evidence="4 5">
    <name type="scientific">Luteibacter pinisoli</name>
    <dbReference type="NCBI Taxonomy" id="2589080"/>
    <lineage>
        <taxon>Bacteria</taxon>
        <taxon>Pseudomonadati</taxon>
        <taxon>Pseudomonadota</taxon>
        <taxon>Gammaproteobacteria</taxon>
        <taxon>Lysobacterales</taxon>
        <taxon>Rhodanobacteraceae</taxon>
        <taxon>Luteibacter</taxon>
    </lineage>
</organism>
<dbReference type="Pfam" id="PF00326">
    <property type="entry name" value="Peptidase_S9"/>
    <property type="match status" value="1"/>
</dbReference>
<dbReference type="OrthoDB" id="4269629at2"/>
<sequence length="660" mass="72893">MTLRLARPLLAALCLAACTTGATAADLIPTADFARHAPLTNPLLSPDGQHVSVAYHDPDGKTHGLAIFSISDMTKPITLIRMPPYEMPADIMWTSNTRLVVARGKVDGSIGRETTTGELMAVDIDGKKPDYLYGFEAVGKRVATRALDRGWGFIDGKPPVANGHFYMRSVSWEDQDRSTLYDVDAQTSARRQMADIGIGYMVFMVDPQGVPRFTYGVNNEHKWVVFRRDANGGWAKVEMDREHQRFSPIAQVAGSTRIYAEYSPDGVGGALVEQDDTGGNVRVIRKDSFSQVSSTGLWTAQPYRPFATRAETGLPTVTYVDPQDPTAKLHMAISQKFPGYALDFNSFSEDGSELMFSIWSDRDPGRVMLINTKTYKVTPLFTLAPWIDPSKMAERRSLHFKARDGEELEAILTFPKGKPESKLPMVLMPHGGPFEEKDTWAYDETSQFLASRGYLVLQVNFRGSDGRGKHFITSGYHEWGGLLQNDLIDGVKWAIGQNFADASRVCVFGGSFGGYSAMMAPIREPGMFKCAVGYAGIYDLPMMYEKGDIQQNKRLKSELEMTLGTDPAMLVANSPDRMADKLNLPIMLVHGEDDERAPFAQFKAMKAALDAAHKPYETLTKPDEKHGFVKPANVEELFDKLAAFLDRNIGDGASSKSAAP</sequence>
<gene>
    <name evidence="4" type="ORF">FIV34_15245</name>
</gene>
<dbReference type="SUPFAM" id="SSF82171">
    <property type="entry name" value="DPP6 N-terminal domain-like"/>
    <property type="match status" value="1"/>
</dbReference>
<evidence type="ECO:0000313" key="5">
    <source>
        <dbReference type="Proteomes" id="UP000316093"/>
    </source>
</evidence>
<dbReference type="GO" id="GO:0006508">
    <property type="term" value="P:proteolysis"/>
    <property type="evidence" value="ECO:0007669"/>
    <property type="project" value="InterPro"/>
</dbReference>
<dbReference type="SUPFAM" id="SSF53474">
    <property type="entry name" value="alpha/beta-Hydrolases"/>
    <property type="match status" value="1"/>
</dbReference>
<dbReference type="PANTHER" id="PTHR42776">
    <property type="entry name" value="SERINE PEPTIDASE S9 FAMILY MEMBER"/>
    <property type="match status" value="1"/>
</dbReference>
<dbReference type="PANTHER" id="PTHR42776:SF27">
    <property type="entry name" value="DIPEPTIDYL PEPTIDASE FAMILY MEMBER 6"/>
    <property type="match status" value="1"/>
</dbReference>
<dbReference type="Gene3D" id="3.40.50.1820">
    <property type="entry name" value="alpha/beta hydrolase"/>
    <property type="match status" value="1"/>
</dbReference>
<proteinExistence type="predicted"/>
<evidence type="ECO:0000259" key="3">
    <source>
        <dbReference type="Pfam" id="PF00326"/>
    </source>
</evidence>
<dbReference type="InterPro" id="IPR029058">
    <property type="entry name" value="AB_hydrolase_fold"/>
</dbReference>
<dbReference type="InterPro" id="IPR001375">
    <property type="entry name" value="Peptidase_S9_cat"/>
</dbReference>
<dbReference type="EMBL" id="CP041046">
    <property type="protein sequence ID" value="QDE40463.1"/>
    <property type="molecule type" value="Genomic_DNA"/>
</dbReference>
<feature type="signal peptide" evidence="2">
    <location>
        <begin position="1"/>
        <end position="24"/>
    </location>
</feature>
<dbReference type="GO" id="GO:0004252">
    <property type="term" value="F:serine-type endopeptidase activity"/>
    <property type="evidence" value="ECO:0007669"/>
    <property type="project" value="TreeGrafter"/>
</dbReference>
<name>A0A4Y5Z8J2_9GAMM</name>
<keyword evidence="5" id="KW-1185">Reference proteome</keyword>
<evidence type="ECO:0000256" key="1">
    <source>
        <dbReference type="ARBA" id="ARBA00022801"/>
    </source>
</evidence>
<keyword evidence="2" id="KW-0732">Signal</keyword>
<accession>A0A4Y5Z8J2</accession>
<dbReference type="Proteomes" id="UP000316093">
    <property type="component" value="Chromosome"/>
</dbReference>
<evidence type="ECO:0000313" key="4">
    <source>
        <dbReference type="EMBL" id="QDE40463.1"/>
    </source>
</evidence>
<dbReference type="KEGG" id="lpy:FIV34_15245"/>
<reference evidence="4 5" key="1">
    <citation type="submission" date="2019-06" db="EMBL/GenBank/DDBJ databases">
        <title>A complete genome sequence for Luteibacter pinisoli MAH-14.</title>
        <authorList>
            <person name="Baltrus D.A."/>
        </authorList>
    </citation>
    <scope>NUCLEOTIDE SEQUENCE [LARGE SCALE GENOMIC DNA]</scope>
    <source>
        <strain evidence="4 5">MAH-14</strain>
    </source>
</reference>
<dbReference type="AlphaFoldDB" id="A0A4Y5Z8J2"/>
<feature type="chain" id="PRO_5021284113" evidence="2">
    <location>
        <begin position="25"/>
        <end position="660"/>
    </location>
</feature>
<protein>
    <submittedName>
        <fullName evidence="4">S9 family peptidase</fullName>
    </submittedName>
</protein>
<keyword evidence="1" id="KW-0378">Hydrolase</keyword>
<evidence type="ECO:0000256" key="2">
    <source>
        <dbReference type="SAM" id="SignalP"/>
    </source>
</evidence>
<dbReference type="RefSeq" id="WP_139984213.1">
    <property type="nucleotide sequence ID" value="NZ_CP041046.1"/>
</dbReference>
<feature type="domain" description="Peptidase S9 prolyl oligopeptidase catalytic" evidence="3">
    <location>
        <begin position="440"/>
        <end position="650"/>
    </location>
</feature>